<dbReference type="Pfam" id="PF25601">
    <property type="entry name" value="AAA_lid_14"/>
    <property type="match status" value="1"/>
</dbReference>
<feature type="modified residue" description="4-aspartylphosphate" evidence="5">
    <location>
        <position position="51"/>
    </location>
</feature>
<dbReference type="InterPro" id="IPR009057">
    <property type="entry name" value="Homeodomain-like_sf"/>
</dbReference>
<dbReference type="Pfam" id="PF00072">
    <property type="entry name" value="Response_reg"/>
    <property type="match status" value="1"/>
</dbReference>
<dbReference type="Gene3D" id="3.40.50.2300">
    <property type="match status" value="1"/>
</dbReference>
<evidence type="ECO:0000256" key="6">
    <source>
        <dbReference type="SAM" id="MobiDB-lite"/>
    </source>
</evidence>
<keyword evidence="3" id="KW-0805">Transcription regulation</keyword>
<dbReference type="PROSITE" id="PS50110">
    <property type="entry name" value="RESPONSE_REGULATORY"/>
    <property type="match status" value="1"/>
</dbReference>
<dbReference type="GO" id="GO:0000160">
    <property type="term" value="P:phosphorelay signal transduction system"/>
    <property type="evidence" value="ECO:0007669"/>
    <property type="project" value="InterPro"/>
</dbReference>
<dbReference type="Pfam" id="PF02954">
    <property type="entry name" value="HTH_8"/>
    <property type="match status" value="1"/>
</dbReference>
<gene>
    <name evidence="9" type="ORF">HZA61_10950</name>
</gene>
<dbReference type="PROSITE" id="PS50045">
    <property type="entry name" value="SIGMA54_INTERACT_4"/>
    <property type="match status" value="1"/>
</dbReference>
<feature type="region of interest" description="Disordered" evidence="6">
    <location>
        <begin position="448"/>
        <end position="473"/>
    </location>
</feature>
<reference evidence="9" key="1">
    <citation type="submission" date="2020-07" db="EMBL/GenBank/DDBJ databases">
        <title>Huge and variable diversity of episymbiotic CPR bacteria and DPANN archaea in groundwater ecosystems.</title>
        <authorList>
            <person name="He C.Y."/>
            <person name="Keren R."/>
            <person name="Whittaker M."/>
            <person name="Farag I.F."/>
            <person name="Doudna J."/>
            <person name="Cate J.H.D."/>
            <person name="Banfield J.F."/>
        </authorList>
    </citation>
    <scope>NUCLEOTIDE SEQUENCE</scope>
    <source>
        <strain evidence="9">NC_groundwater_1813_Pr3_B-0.1um_71_17</strain>
    </source>
</reference>
<feature type="compositionally biased region" description="Basic and acidic residues" evidence="6">
    <location>
        <begin position="448"/>
        <end position="459"/>
    </location>
</feature>
<evidence type="ECO:0000256" key="1">
    <source>
        <dbReference type="ARBA" id="ARBA00022741"/>
    </source>
</evidence>
<dbReference type="AlphaFoldDB" id="A0A933SCG7"/>
<feature type="domain" description="Response regulatory" evidence="8">
    <location>
        <begin position="2"/>
        <end position="116"/>
    </location>
</feature>
<evidence type="ECO:0000256" key="2">
    <source>
        <dbReference type="ARBA" id="ARBA00022840"/>
    </source>
</evidence>
<dbReference type="InterPro" id="IPR025662">
    <property type="entry name" value="Sigma_54_int_dom_ATP-bd_1"/>
</dbReference>
<dbReference type="GO" id="GO:0006355">
    <property type="term" value="P:regulation of DNA-templated transcription"/>
    <property type="evidence" value="ECO:0007669"/>
    <property type="project" value="InterPro"/>
</dbReference>
<dbReference type="FunFam" id="3.40.50.300:FF:000006">
    <property type="entry name" value="DNA-binding transcriptional regulator NtrC"/>
    <property type="match status" value="1"/>
</dbReference>
<dbReference type="InterPro" id="IPR058031">
    <property type="entry name" value="AAA_lid_NorR"/>
</dbReference>
<dbReference type="EMBL" id="JACRIW010000078">
    <property type="protein sequence ID" value="MBI5169997.1"/>
    <property type="molecule type" value="Genomic_DNA"/>
</dbReference>
<dbReference type="PANTHER" id="PTHR32071">
    <property type="entry name" value="TRANSCRIPTIONAL REGULATORY PROTEIN"/>
    <property type="match status" value="1"/>
</dbReference>
<dbReference type="Gene3D" id="3.40.50.300">
    <property type="entry name" value="P-loop containing nucleotide triphosphate hydrolases"/>
    <property type="match status" value="1"/>
</dbReference>
<dbReference type="InterPro" id="IPR002078">
    <property type="entry name" value="Sigma_54_int"/>
</dbReference>
<dbReference type="InterPro" id="IPR002197">
    <property type="entry name" value="HTH_Fis"/>
</dbReference>
<evidence type="ECO:0000256" key="5">
    <source>
        <dbReference type="PROSITE-ProRule" id="PRU00169"/>
    </source>
</evidence>
<evidence type="ECO:0000256" key="3">
    <source>
        <dbReference type="ARBA" id="ARBA00023015"/>
    </source>
</evidence>
<proteinExistence type="predicted"/>
<keyword evidence="5" id="KW-0597">Phosphoprotein</keyword>
<keyword evidence="4" id="KW-0804">Transcription</keyword>
<evidence type="ECO:0000313" key="10">
    <source>
        <dbReference type="Proteomes" id="UP000696931"/>
    </source>
</evidence>
<feature type="domain" description="Sigma-54 factor interaction" evidence="7">
    <location>
        <begin position="143"/>
        <end position="368"/>
    </location>
</feature>
<dbReference type="Gene3D" id="1.10.8.60">
    <property type="match status" value="1"/>
</dbReference>
<accession>A0A933SCG7</accession>
<dbReference type="InterPro" id="IPR011006">
    <property type="entry name" value="CheY-like_superfamily"/>
</dbReference>
<dbReference type="CDD" id="cd00156">
    <property type="entry name" value="REC"/>
    <property type="match status" value="1"/>
</dbReference>
<comment type="caution">
    <text evidence="9">The sequence shown here is derived from an EMBL/GenBank/DDBJ whole genome shotgun (WGS) entry which is preliminary data.</text>
</comment>
<dbReference type="PANTHER" id="PTHR32071:SF113">
    <property type="entry name" value="ALGINATE BIOSYNTHESIS TRANSCRIPTIONAL REGULATORY PROTEIN ALGB"/>
    <property type="match status" value="1"/>
</dbReference>
<organism evidence="9 10">
    <name type="scientific">Eiseniibacteriota bacterium</name>
    <dbReference type="NCBI Taxonomy" id="2212470"/>
    <lineage>
        <taxon>Bacteria</taxon>
        <taxon>Candidatus Eiseniibacteriota</taxon>
    </lineage>
</organism>
<dbReference type="PROSITE" id="PS00675">
    <property type="entry name" value="SIGMA54_INTERACT_1"/>
    <property type="match status" value="1"/>
</dbReference>
<keyword evidence="2" id="KW-0067">ATP-binding</keyword>
<dbReference type="SUPFAM" id="SSF52172">
    <property type="entry name" value="CheY-like"/>
    <property type="match status" value="1"/>
</dbReference>
<dbReference type="SUPFAM" id="SSF52540">
    <property type="entry name" value="P-loop containing nucleoside triphosphate hydrolases"/>
    <property type="match status" value="1"/>
</dbReference>
<dbReference type="SUPFAM" id="SSF46689">
    <property type="entry name" value="Homeodomain-like"/>
    <property type="match status" value="1"/>
</dbReference>
<dbReference type="Pfam" id="PF00158">
    <property type="entry name" value="Sigma54_activat"/>
    <property type="match status" value="1"/>
</dbReference>
<protein>
    <submittedName>
        <fullName evidence="9">Sigma-54-dependent Fis family transcriptional regulator</fullName>
    </submittedName>
</protein>
<evidence type="ECO:0000313" key="9">
    <source>
        <dbReference type="EMBL" id="MBI5169997.1"/>
    </source>
</evidence>
<dbReference type="Gene3D" id="1.10.10.60">
    <property type="entry name" value="Homeodomain-like"/>
    <property type="match status" value="1"/>
</dbReference>
<name>A0A933SCG7_UNCEI</name>
<dbReference type="InterPro" id="IPR003593">
    <property type="entry name" value="AAA+_ATPase"/>
</dbReference>
<dbReference type="SMART" id="SM00448">
    <property type="entry name" value="REC"/>
    <property type="match status" value="1"/>
</dbReference>
<dbReference type="GO" id="GO:0043565">
    <property type="term" value="F:sequence-specific DNA binding"/>
    <property type="evidence" value="ECO:0007669"/>
    <property type="project" value="InterPro"/>
</dbReference>
<evidence type="ECO:0000259" key="7">
    <source>
        <dbReference type="PROSITE" id="PS50045"/>
    </source>
</evidence>
<dbReference type="GO" id="GO:0005524">
    <property type="term" value="F:ATP binding"/>
    <property type="evidence" value="ECO:0007669"/>
    <property type="project" value="UniProtKB-KW"/>
</dbReference>
<dbReference type="SMART" id="SM00382">
    <property type="entry name" value="AAA"/>
    <property type="match status" value="1"/>
</dbReference>
<feature type="compositionally biased region" description="Acidic residues" evidence="6">
    <location>
        <begin position="462"/>
        <end position="473"/>
    </location>
</feature>
<evidence type="ECO:0000256" key="4">
    <source>
        <dbReference type="ARBA" id="ARBA00023163"/>
    </source>
</evidence>
<dbReference type="CDD" id="cd00009">
    <property type="entry name" value="AAA"/>
    <property type="match status" value="1"/>
</dbReference>
<dbReference type="Proteomes" id="UP000696931">
    <property type="component" value="Unassembled WGS sequence"/>
</dbReference>
<evidence type="ECO:0000259" key="8">
    <source>
        <dbReference type="PROSITE" id="PS50110"/>
    </source>
</evidence>
<sequence>MKVLVVDDEVKNAELVAAELADAGFTTEYANGGAAALKRLEAERFDAVVTDLRMAPPDGMALLGQVRERWPATAVIVMTAYAALETARKALKLGARDYVEKEGDFTDVLVLSLRELAEKSQLAHENERLAASFDSLRREALPVVGEAPATKRVLDMAARVAVTDSTVLLRGESGSGKDLFARTIHLLSRRAGGPWVKVNCGALPEALLESELFGHEKGAFTGAVRQKAGRFEDAHRGTIFLDEIGEMPVSLQVKLLQVIEEKTFTRVGGNQPITVDVRILAATNRPLEDMVRERTFREDLFFRLNVFPLVLPPLRERPGDVPRLVQHFLRKHGAAEDKIDGAALRAMSSYAFPGHVRELEHVVVRALILAGPDPSGVEHLTFAATGSTNAGAGGTFGPAGWVPEIPEEGLSLEDLERELILKALERAKGNKSRAARLLGLTRRTLYSRMEKHGLRRPGEGGDGGDDDPEDAGE</sequence>
<dbReference type="InterPro" id="IPR027417">
    <property type="entry name" value="P-loop_NTPase"/>
</dbReference>
<dbReference type="PRINTS" id="PR01590">
    <property type="entry name" value="HTHFIS"/>
</dbReference>
<keyword evidence="1" id="KW-0547">Nucleotide-binding</keyword>
<dbReference type="InterPro" id="IPR001789">
    <property type="entry name" value="Sig_transdc_resp-reg_receiver"/>
</dbReference>